<evidence type="ECO:0000256" key="1">
    <source>
        <dbReference type="SAM" id="MobiDB-lite"/>
    </source>
</evidence>
<gene>
    <name evidence="3" type="ORF">OKA104_LOCUS19523</name>
    <name evidence="2" type="ORF">VCS650_LOCUS35916</name>
</gene>
<feature type="region of interest" description="Disordered" evidence="1">
    <location>
        <begin position="39"/>
        <end position="78"/>
    </location>
</feature>
<dbReference type="EMBL" id="CAJNON010000843">
    <property type="protein sequence ID" value="CAF1390424.1"/>
    <property type="molecule type" value="Genomic_DNA"/>
</dbReference>
<sequence>MLFLAPNSATVIHLRSIVNPPTSNILVNSEKAIMLQQIDTYPGSSPSRRSRPPTPSPRRITPKGLGRGTSKGLGRGKP</sequence>
<evidence type="ECO:0000313" key="4">
    <source>
        <dbReference type="Proteomes" id="UP000663891"/>
    </source>
</evidence>
<name>A0A815K3K3_9BILA</name>
<evidence type="ECO:0000313" key="2">
    <source>
        <dbReference type="EMBL" id="CAF1390424.1"/>
    </source>
</evidence>
<dbReference type="AlphaFoldDB" id="A0A815K3K3"/>
<dbReference type="EMBL" id="CAJOAY010001261">
    <property type="protein sequence ID" value="CAF3818571.1"/>
    <property type="molecule type" value="Genomic_DNA"/>
</dbReference>
<proteinExistence type="predicted"/>
<dbReference type="Proteomes" id="UP000663881">
    <property type="component" value="Unassembled WGS sequence"/>
</dbReference>
<accession>A0A815K3K3</accession>
<organism evidence="2 4">
    <name type="scientific">Adineta steineri</name>
    <dbReference type="NCBI Taxonomy" id="433720"/>
    <lineage>
        <taxon>Eukaryota</taxon>
        <taxon>Metazoa</taxon>
        <taxon>Spiralia</taxon>
        <taxon>Gnathifera</taxon>
        <taxon>Rotifera</taxon>
        <taxon>Eurotatoria</taxon>
        <taxon>Bdelloidea</taxon>
        <taxon>Adinetida</taxon>
        <taxon>Adinetidae</taxon>
        <taxon>Adineta</taxon>
    </lineage>
</organism>
<dbReference type="Proteomes" id="UP000663891">
    <property type="component" value="Unassembled WGS sequence"/>
</dbReference>
<dbReference type="OrthoDB" id="10437417at2759"/>
<feature type="compositionally biased region" description="Gly residues" evidence="1">
    <location>
        <begin position="65"/>
        <end position="78"/>
    </location>
</feature>
<comment type="caution">
    <text evidence="2">The sequence shown here is derived from an EMBL/GenBank/DDBJ whole genome shotgun (WGS) entry which is preliminary data.</text>
</comment>
<protein>
    <submittedName>
        <fullName evidence="2">Uncharacterized protein</fullName>
    </submittedName>
</protein>
<reference evidence="2" key="1">
    <citation type="submission" date="2021-02" db="EMBL/GenBank/DDBJ databases">
        <authorList>
            <person name="Nowell W R."/>
        </authorList>
    </citation>
    <scope>NUCLEOTIDE SEQUENCE</scope>
</reference>
<evidence type="ECO:0000313" key="3">
    <source>
        <dbReference type="EMBL" id="CAF3818571.1"/>
    </source>
</evidence>